<dbReference type="RefSeq" id="XP_041138393.1">
    <property type="nucleotide sequence ID" value="XM_041280602.1"/>
</dbReference>
<keyword evidence="3" id="KW-0808">Transferase</keyword>
<dbReference type="SMART" id="SM00220">
    <property type="entry name" value="S_TKc"/>
    <property type="match status" value="1"/>
</dbReference>
<dbReference type="SUPFAM" id="SSF56112">
    <property type="entry name" value="Protein kinase-like (PK-like)"/>
    <property type="match status" value="1"/>
</dbReference>
<keyword evidence="2" id="KW-0723">Serine/threonine-protein kinase</keyword>
<gene>
    <name evidence="10" type="ORF">BRETT_002064</name>
</gene>
<evidence type="ECO:0000256" key="3">
    <source>
        <dbReference type="ARBA" id="ARBA00022679"/>
    </source>
</evidence>
<protein>
    <recommendedName>
        <fullName evidence="1">non-specific serine/threonine protein kinase</fullName>
        <ecNumber evidence="1">2.7.11.1</ecNumber>
    </recommendedName>
</protein>
<dbReference type="GeneID" id="64573988"/>
<evidence type="ECO:0000256" key="8">
    <source>
        <dbReference type="ARBA" id="ARBA00048679"/>
    </source>
</evidence>
<evidence type="ECO:0000256" key="4">
    <source>
        <dbReference type="ARBA" id="ARBA00022741"/>
    </source>
</evidence>
<comment type="catalytic activity">
    <reaction evidence="7">
        <text>L-threonyl-[protein] + ATP = O-phospho-L-threonyl-[protein] + ADP + H(+)</text>
        <dbReference type="Rhea" id="RHEA:46608"/>
        <dbReference type="Rhea" id="RHEA-COMP:11060"/>
        <dbReference type="Rhea" id="RHEA-COMP:11605"/>
        <dbReference type="ChEBI" id="CHEBI:15378"/>
        <dbReference type="ChEBI" id="CHEBI:30013"/>
        <dbReference type="ChEBI" id="CHEBI:30616"/>
        <dbReference type="ChEBI" id="CHEBI:61977"/>
        <dbReference type="ChEBI" id="CHEBI:456216"/>
        <dbReference type="EC" id="2.7.11.1"/>
    </reaction>
</comment>
<sequence length="470" mass="53282">MATAVLDKKLTSHLNSMSSNFKTSMDEYLQYEKGSLLRNRYRFMRDLQAGSFGKVTCALDTTNNTRVAIKAMKRSIPGVRFMARHEISVMNRLGYHPNICQLIESFETRKYIVLVLEYIPGGDLYDAIHNHTKMGLTLQEDPELFAQICSQLIDVIKFSQSKSIYHRDVKPENVLLMEDGSVKLCDWGLATSAVNCKDFNVGTEKYMAPEALGEHKPSETYNSKLADAWSLGITLLYTLFGKCPFRKALKSDTNYRRFQKSPEFMYDLYPNLSTSGFDVIVNKLMIERDLGSGFETSLTSAMMKGFTVDQEYNYEVLQTSSSEKKNSDLSEENSLGGEFYMFDQEQPAVDADAMDRHDYSHIKYDEIPQEDLQTAEYGVPITVDSLSKSKNLASVASSSYMHGGNSLFEPHPSSSLVNSFDTTVPEESYIGLAGKRPSNKVDIDGYVNRFESFMRKQDPQFTGRSLMRER</sequence>
<dbReference type="Pfam" id="PF00069">
    <property type="entry name" value="Pkinase"/>
    <property type="match status" value="1"/>
</dbReference>
<evidence type="ECO:0000256" key="2">
    <source>
        <dbReference type="ARBA" id="ARBA00022527"/>
    </source>
</evidence>
<dbReference type="EC" id="2.7.11.1" evidence="1"/>
<dbReference type="PANTHER" id="PTHR43895:SF32">
    <property type="entry name" value="SERINE_THREONINE-PROTEIN KINASE CHK1"/>
    <property type="match status" value="1"/>
</dbReference>
<reference evidence="10" key="1">
    <citation type="submission" date="2020-10" db="EMBL/GenBank/DDBJ databases">
        <authorList>
            <person name="Palmer J.M."/>
        </authorList>
    </citation>
    <scope>NUCLEOTIDE SEQUENCE</scope>
    <source>
        <strain evidence="10">UCD 2041</strain>
    </source>
</reference>
<proteinExistence type="predicted"/>
<evidence type="ECO:0000256" key="1">
    <source>
        <dbReference type="ARBA" id="ARBA00012513"/>
    </source>
</evidence>
<dbReference type="PANTHER" id="PTHR43895">
    <property type="entry name" value="CALCIUM/CALMODULIN-DEPENDENT PROTEIN KINASE KINASE-RELATED"/>
    <property type="match status" value="1"/>
</dbReference>
<reference evidence="10" key="2">
    <citation type="journal article" name="BMC Genomics">
        <title>New genome assemblies reveal patterns of domestication and adaptation across Brettanomyces (Dekkera) species.</title>
        <authorList>
            <person name="Roach M.J."/>
            <person name="Borneman A.R."/>
        </authorList>
    </citation>
    <scope>NUCLEOTIDE SEQUENCE</scope>
    <source>
        <strain evidence="10">UCD 2041</strain>
    </source>
</reference>
<keyword evidence="4" id="KW-0547">Nucleotide-binding</keyword>
<dbReference type="Gene3D" id="1.10.510.10">
    <property type="entry name" value="Transferase(Phosphotransferase) domain 1"/>
    <property type="match status" value="1"/>
</dbReference>
<keyword evidence="6" id="KW-0067">ATP-binding</keyword>
<organism evidence="10 11">
    <name type="scientific">Dekkera bruxellensis</name>
    <name type="common">Brettanomyces custersii</name>
    <dbReference type="NCBI Taxonomy" id="5007"/>
    <lineage>
        <taxon>Eukaryota</taxon>
        <taxon>Fungi</taxon>
        <taxon>Dikarya</taxon>
        <taxon>Ascomycota</taxon>
        <taxon>Saccharomycotina</taxon>
        <taxon>Pichiomycetes</taxon>
        <taxon>Pichiales</taxon>
        <taxon>Pichiaceae</taxon>
        <taxon>Brettanomyces</taxon>
    </lineage>
</organism>
<evidence type="ECO:0000313" key="10">
    <source>
        <dbReference type="EMBL" id="QOU21900.1"/>
    </source>
</evidence>
<dbReference type="InterPro" id="IPR011009">
    <property type="entry name" value="Kinase-like_dom_sf"/>
</dbReference>
<dbReference type="GO" id="GO:0005524">
    <property type="term" value="F:ATP binding"/>
    <property type="evidence" value="ECO:0007669"/>
    <property type="project" value="UniProtKB-KW"/>
</dbReference>
<dbReference type="KEGG" id="bbrx:BRETT_002064"/>
<dbReference type="OrthoDB" id="4062651at2759"/>
<evidence type="ECO:0000313" key="11">
    <source>
        <dbReference type="Proteomes" id="UP000663131"/>
    </source>
</evidence>
<name>A0A871RIW9_DEKBR</name>
<evidence type="ECO:0000256" key="7">
    <source>
        <dbReference type="ARBA" id="ARBA00047899"/>
    </source>
</evidence>
<keyword evidence="5" id="KW-0418">Kinase</keyword>
<dbReference type="InterPro" id="IPR008271">
    <property type="entry name" value="Ser/Thr_kinase_AS"/>
</dbReference>
<evidence type="ECO:0000259" key="9">
    <source>
        <dbReference type="PROSITE" id="PS50011"/>
    </source>
</evidence>
<dbReference type="Proteomes" id="UP000663131">
    <property type="component" value="Chromosome 9"/>
</dbReference>
<dbReference type="EMBL" id="CP063137">
    <property type="protein sequence ID" value="QOU21900.1"/>
    <property type="molecule type" value="Genomic_DNA"/>
</dbReference>
<accession>A0A871RIW9</accession>
<evidence type="ECO:0000256" key="5">
    <source>
        <dbReference type="ARBA" id="ARBA00022777"/>
    </source>
</evidence>
<dbReference type="PROSITE" id="PS50011">
    <property type="entry name" value="PROTEIN_KINASE_DOM"/>
    <property type="match status" value="1"/>
</dbReference>
<dbReference type="GO" id="GO:0007165">
    <property type="term" value="P:signal transduction"/>
    <property type="evidence" value="ECO:0007669"/>
    <property type="project" value="TreeGrafter"/>
</dbReference>
<comment type="catalytic activity">
    <reaction evidence="8">
        <text>L-seryl-[protein] + ATP = O-phospho-L-seryl-[protein] + ADP + H(+)</text>
        <dbReference type="Rhea" id="RHEA:17989"/>
        <dbReference type="Rhea" id="RHEA-COMP:9863"/>
        <dbReference type="Rhea" id="RHEA-COMP:11604"/>
        <dbReference type="ChEBI" id="CHEBI:15378"/>
        <dbReference type="ChEBI" id="CHEBI:29999"/>
        <dbReference type="ChEBI" id="CHEBI:30616"/>
        <dbReference type="ChEBI" id="CHEBI:83421"/>
        <dbReference type="ChEBI" id="CHEBI:456216"/>
        <dbReference type="EC" id="2.7.11.1"/>
    </reaction>
</comment>
<dbReference type="AlphaFoldDB" id="A0A871RIW9"/>
<evidence type="ECO:0000256" key="6">
    <source>
        <dbReference type="ARBA" id="ARBA00022840"/>
    </source>
</evidence>
<feature type="domain" description="Protein kinase" evidence="9">
    <location>
        <begin position="41"/>
        <end position="303"/>
    </location>
</feature>
<dbReference type="GO" id="GO:0004674">
    <property type="term" value="F:protein serine/threonine kinase activity"/>
    <property type="evidence" value="ECO:0007669"/>
    <property type="project" value="UniProtKB-KW"/>
</dbReference>
<dbReference type="PROSITE" id="PS00108">
    <property type="entry name" value="PROTEIN_KINASE_ST"/>
    <property type="match status" value="1"/>
</dbReference>
<dbReference type="InterPro" id="IPR000719">
    <property type="entry name" value="Prot_kinase_dom"/>
</dbReference>